<evidence type="ECO:0000256" key="1">
    <source>
        <dbReference type="ARBA" id="ARBA00022737"/>
    </source>
</evidence>
<evidence type="ECO:0000313" key="3">
    <source>
        <dbReference type="EMBL" id="MDG2991455.1"/>
    </source>
</evidence>
<evidence type="ECO:0000313" key="4">
    <source>
        <dbReference type="Proteomes" id="UP001154265"/>
    </source>
</evidence>
<dbReference type="Pfam" id="PF13424">
    <property type="entry name" value="TPR_12"/>
    <property type="match status" value="1"/>
</dbReference>
<dbReference type="InterPro" id="IPR011990">
    <property type="entry name" value="TPR-like_helical_dom_sf"/>
</dbReference>
<keyword evidence="4" id="KW-1185">Reference proteome</keyword>
<dbReference type="PANTHER" id="PTHR45641:SF19">
    <property type="entry name" value="NEPHROCYSTIN-3"/>
    <property type="match status" value="1"/>
</dbReference>
<accession>A0ABT6F0T6</accession>
<evidence type="ECO:0000256" key="2">
    <source>
        <dbReference type="ARBA" id="ARBA00022803"/>
    </source>
</evidence>
<reference evidence="3" key="2">
    <citation type="submission" date="2022-01" db="EMBL/GenBank/DDBJ databases">
        <authorList>
            <person name="Zivanovic Y."/>
            <person name="Moreira D."/>
            <person name="Lopez-Garcia P."/>
        </authorList>
    </citation>
    <scope>NUCLEOTIDE SEQUENCE</scope>
    <source>
        <strain evidence="3">G9</strain>
    </source>
</reference>
<gene>
    <name evidence="3" type="ORF">L3556_11015</name>
</gene>
<organism evidence="3 4">
    <name type="scientific">Candidatus Synechococcus calcipolaris G9</name>
    <dbReference type="NCBI Taxonomy" id="1497997"/>
    <lineage>
        <taxon>Bacteria</taxon>
        <taxon>Bacillati</taxon>
        <taxon>Cyanobacteriota</taxon>
        <taxon>Cyanophyceae</taxon>
        <taxon>Synechococcales</taxon>
        <taxon>Synechococcaceae</taxon>
        <taxon>Synechococcus</taxon>
    </lineage>
</organism>
<sequence>MAALYHDQGNYQAALPLYQRSLRIRETALGENHPDVADSLENLASLYSEQGNEAAALPLRQRAERIRQMAGSP</sequence>
<dbReference type="SUPFAM" id="SSF48452">
    <property type="entry name" value="TPR-like"/>
    <property type="match status" value="1"/>
</dbReference>
<keyword evidence="2" id="KW-0802">TPR repeat</keyword>
<keyword evidence="1" id="KW-0677">Repeat</keyword>
<dbReference type="RefSeq" id="WP_277867323.1">
    <property type="nucleotide sequence ID" value="NZ_JAKKUT010000002.1"/>
</dbReference>
<comment type="caution">
    <text evidence="3">The sequence shown here is derived from an EMBL/GenBank/DDBJ whole genome shotgun (WGS) entry which is preliminary data.</text>
</comment>
<proteinExistence type="predicted"/>
<name>A0ABT6F0T6_9SYNE</name>
<dbReference type="Proteomes" id="UP001154265">
    <property type="component" value="Unassembled WGS sequence"/>
</dbReference>
<dbReference type="Gene3D" id="1.25.40.10">
    <property type="entry name" value="Tetratricopeptide repeat domain"/>
    <property type="match status" value="1"/>
</dbReference>
<reference evidence="3" key="1">
    <citation type="journal article" date="2022" name="Genome Biol. Evol.">
        <title>A New Gene Family Diagnostic for Intracellular Biomineralization of Amorphous Ca Carbonates by Cyanobacteria.</title>
        <authorList>
            <person name="Benzerara K."/>
            <person name="Duprat E."/>
            <person name="Bitard-Feildel T."/>
            <person name="Caumes G."/>
            <person name="Cassier-Chauvat C."/>
            <person name="Chauvat F."/>
            <person name="Dezi M."/>
            <person name="Diop S.I."/>
            <person name="Gaschignard G."/>
            <person name="Gorgen S."/>
            <person name="Gugger M."/>
            <person name="Lopez-Garcia P."/>
            <person name="Millet M."/>
            <person name="Skouri-Panet F."/>
            <person name="Moreira D."/>
            <person name="Callebaut I."/>
        </authorList>
    </citation>
    <scope>NUCLEOTIDE SEQUENCE</scope>
    <source>
        <strain evidence="3">G9</strain>
    </source>
</reference>
<protein>
    <submittedName>
        <fullName evidence="3">Tetratricopeptide repeat protein</fullName>
    </submittedName>
</protein>
<dbReference type="EMBL" id="JAKKUT010000002">
    <property type="protein sequence ID" value="MDG2991455.1"/>
    <property type="molecule type" value="Genomic_DNA"/>
</dbReference>
<dbReference type="PANTHER" id="PTHR45641">
    <property type="entry name" value="TETRATRICOPEPTIDE REPEAT PROTEIN (AFU_ORTHOLOGUE AFUA_6G03870)"/>
    <property type="match status" value="1"/>
</dbReference>